<sequence>MAGSWNCGVSCPRDWVPLPLAEDVDPWVWARHEAPAVAALAGHAAPEPEFLRALENDLASRAEDSRSRAPIHAFALYRDALPDALAVLEVTSVEPDDTVPEITLRWLEEAFTAPEFGTAQSLSARLPAGPAVRLRQRFAGAEAYPGGGRPVVETLTYGVLPRGFDLAVLVLVSWTALAAGDALVETADRIAETLRVTPAG</sequence>
<evidence type="ECO:0000313" key="1">
    <source>
        <dbReference type="EMBL" id="KRV46641.1"/>
    </source>
</evidence>
<dbReference type="eggNOG" id="ENOG5031EXS">
    <property type="taxonomic scope" value="Bacteria"/>
</dbReference>
<reference evidence="1 2" key="1">
    <citation type="submission" date="2015-10" db="EMBL/GenBank/DDBJ databases">
        <title>Draft genome sequence of pyrrolomycin-producing Streptomyces vitaminophilus.</title>
        <authorList>
            <person name="Graham D.E."/>
            <person name="Mahan K.M."/>
            <person name="Klingeman D.M."/>
            <person name="Hettich R.L."/>
            <person name="Parry R.J."/>
        </authorList>
    </citation>
    <scope>NUCLEOTIDE SEQUENCE [LARGE SCALE GENOMIC DNA]</scope>
    <source>
        <strain evidence="1 2">ATCC 31673</strain>
    </source>
</reference>
<keyword evidence="2" id="KW-1185">Reference proteome</keyword>
<dbReference type="Proteomes" id="UP000050867">
    <property type="component" value="Unassembled WGS sequence"/>
</dbReference>
<proteinExistence type="predicted"/>
<evidence type="ECO:0000313" key="2">
    <source>
        <dbReference type="Proteomes" id="UP000050867"/>
    </source>
</evidence>
<dbReference type="OrthoDB" id="4325879at2"/>
<protein>
    <submittedName>
        <fullName evidence="1">Uncharacterized protein</fullName>
    </submittedName>
</protein>
<name>A0A0T6LL71_WENVI</name>
<gene>
    <name evidence="1" type="ORF">AQ490_12285</name>
</gene>
<dbReference type="RefSeq" id="WP_018382408.1">
    <property type="nucleotide sequence ID" value="NZ_LLZU01000039.1"/>
</dbReference>
<organism evidence="1 2">
    <name type="scientific">Wenjunlia vitaminophila</name>
    <name type="common">Streptomyces vitaminophilus</name>
    <dbReference type="NCBI Taxonomy" id="76728"/>
    <lineage>
        <taxon>Bacteria</taxon>
        <taxon>Bacillati</taxon>
        <taxon>Actinomycetota</taxon>
        <taxon>Actinomycetes</taxon>
        <taxon>Kitasatosporales</taxon>
        <taxon>Streptomycetaceae</taxon>
        <taxon>Wenjunlia</taxon>
    </lineage>
</organism>
<dbReference type="AlphaFoldDB" id="A0A0T6LL71"/>
<dbReference type="STRING" id="76728.AQ490_12285"/>
<comment type="caution">
    <text evidence="1">The sequence shown here is derived from an EMBL/GenBank/DDBJ whole genome shotgun (WGS) entry which is preliminary data.</text>
</comment>
<dbReference type="EMBL" id="LLZU01000039">
    <property type="protein sequence ID" value="KRV46641.1"/>
    <property type="molecule type" value="Genomic_DNA"/>
</dbReference>
<accession>A0A0T6LL71</accession>